<evidence type="ECO:0000259" key="10">
    <source>
        <dbReference type="Pfam" id="PF03553"/>
    </source>
</evidence>
<dbReference type="GO" id="GO:0015297">
    <property type="term" value="F:antiporter activity"/>
    <property type="evidence" value="ECO:0007669"/>
    <property type="project" value="UniProtKB-KW"/>
</dbReference>
<keyword evidence="7 9" id="KW-0472">Membrane</keyword>
<evidence type="ECO:0000256" key="4">
    <source>
        <dbReference type="ARBA" id="ARBA00022475"/>
    </source>
</evidence>
<feature type="transmembrane region" description="Helical" evidence="9">
    <location>
        <begin position="203"/>
        <end position="223"/>
    </location>
</feature>
<evidence type="ECO:0000256" key="3">
    <source>
        <dbReference type="ARBA" id="ARBA00022449"/>
    </source>
</evidence>
<dbReference type="PANTHER" id="PTHR33451:SF6">
    <property type="entry name" value="NA(+)_H(+) ANTIPORTER NHAC"/>
    <property type="match status" value="1"/>
</dbReference>
<dbReference type="InterPro" id="IPR052180">
    <property type="entry name" value="NhaC_Na-H+_Antiporter"/>
</dbReference>
<dbReference type="PANTHER" id="PTHR33451">
    <property type="entry name" value="MALATE-2H(+)/NA(+)-LACTATE ANTIPORTER"/>
    <property type="match status" value="1"/>
</dbReference>
<evidence type="ECO:0000256" key="8">
    <source>
        <dbReference type="ARBA" id="ARBA00038435"/>
    </source>
</evidence>
<dbReference type="InParanoid" id="A0A0R2FXV4"/>
<evidence type="ECO:0000256" key="2">
    <source>
        <dbReference type="ARBA" id="ARBA00022448"/>
    </source>
</evidence>
<feature type="transmembrane region" description="Helical" evidence="9">
    <location>
        <begin position="438"/>
        <end position="459"/>
    </location>
</feature>
<dbReference type="AlphaFoldDB" id="A0A0R2FXV4"/>
<evidence type="ECO:0000256" key="9">
    <source>
        <dbReference type="SAM" id="Phobius"/>
    </source>
</evidence>
<accession>A0A0R2FXV4</accession>
<comment type="subcellular location">
    <subcellularLocation>
        <location evidence="1">Cell membrane</location>
        <topology evidence="1">Multi-pass membrane protein</topology>
    </subcellularLocation>
</comment>
<gene>
    <name evidence="11" type="ORF">IV68_GL000045</name>
</gene>
<keyword evidence="4" id="KW-1003">Cell membrane</keyword>
<feature type="transmembrane region" description="Helical" evidence="9">
    <location>
        <begin position="125"/>
        <end position="150"/>
    </location>
</feature>
<dbReference type="Pfam" id="PF03553">
    <property type="entry name" value="Na_H_antiporter"/>
    <property type="match status" value="1"/>
</dbReference>
<evidence type="ECO:0000313" key="12">
    <source>
        <dbReference type="Proteomes" id="UP000051296"/>
    </source>
</evidence>
<dbReference type="eggNOG" id="COG1757">
    <property type="taxonomic scope" value="Bacteria"/>
</dbReference>
<evidence type="ECO:0000256" key="7">
    <source>
        <dbReference type="ARBA" id="ARBA00023136"/>
    </source>
</evidence>
<feature type="transmembrane region" description="Helical" evidence="9">
    <location>
        <begin position="314"/>
        <end position="334"/>
    </location>
</feature>
<evidence type="ECO:0000256" key="1">
    <source>
        <dbReference type="ARBA" id="ARBA00004651"/>
    </source>
</evidence>
<feature type="domain" description="Na+/H+ antiporter NhaC-like C-terminal" evidence="10">
    <location>
        <begin position="171"/>
        <end position="457"/>
    </location>
</feature>
<dbReference type="InterPro" id="IPR018461">
    <property type="entry name" value="Na/H_Antiport_NhaC-like_C"/>
</dbReference>
<evidence type="ECO:0000313" key="11">
    <source>
        <dbReference type="EMBL" id="KRN33247.1"/>
    </source>
</evidence>
<comment type="caution">
    <text evidence="11">The sequence shown here is derived from an EMBL/GenBank/DDBJ whole genome shotgun (WGS) entry which is preliminary data.</text>
</comment>
<feature type="transmembrane region" description="Helical" evidence="9">
    <location>
        <begin position="47"/>
        <end position="65"/>
    </location>
</feature>
<evidence type="ECO:0000256" key="5">
    <source>
        <dbReference type="ARBA" id="ARBA00022692"/>
    </source>
</evidence>
<dbReference type="OrthoDB" id="9762978at2"/>
<feature type="transmembrane region" description="Helical" evidence="9">
    <location>
        <begin position="355"/>
        <end position="372"/>
    </location>
</feature>
<reference evidence="11 12" key="1">
    <citation type="journal article" date="2015" name="Genome Announc.">
        <title>Expanding the biotechnology potential of lactobacilli through comparative genomics of 213 strains and associated genera.</title>
        <authorList>
            <person name="Sun Z."/>
            <person name="Harris H.M."/>
            <person name="McCann A."/>
            <person name="Guo C."/>
            <person name="Argimon S."/>
            <person name="Zhang W."/>
            <person name="Yang X."/>
            <person name="Jeffery I.B."/>
            <person name="Cooney J.C."/>
            <person name="Kagawa T.F."/>
            <person name="Liu W."/>
            <person name="Song Y."/>
            <person name="Salvetti E."/>
            <person name="Wrobel A."/>
            <person name="Rasinkangas P."/>
            <person name="Parkhill J."/>
            <person name="Rea M.C."/>
            <person name="O'Sullivan O."/>
            <person name="Ritari J."/>
            <person name="Douillard F.P."/>
            <person name="Paul Ross R."/>
            <person name="Yang R."/>
            <person name="Briner A.E."/>
            <person name="Felis G.E."/>
            <person name="de Vos W.M."/>
            <person name="Barrangou R."/>
            <person name="Klaenhammer T.R."/>
            <person name="Caufield P.W."/>
            <person name="Cui Y."/>
            <person name="Zhang H."/>
            <person name="O'Toole P.W."/>
        </authorList>
    </citation>
    <scope>NUCLEOTIDE SEQUENCE [LARGE SCALE GENOMIC DNA]</scope>
    <source>
        <strain evidence="11 12">DSM 20190</strain>
    </source>
</reference>
<feature type="transmembrane region" description="Helical" evidence="9">
    <location>
        <begin position="244"/>
        <end position="262"/>
    </location>
</feature>
<dbReference type="Proteomes" id="UP000051296">
    <property type="component" value="Unassembled WGS sequence"/>
</dbReference>
<organism evidence="11 12">
    <name type="scientific">Weissella halotolerans DSM 20190</name>
    <dbReference type="NCBI Taxonomy" id="1123500"/>
    <lineage>
        <taxon>Bacteria</taxon>
        <taxon>Bacillati</taxon>
        <taxon>Bacillota</taxon>
        <taxon>Bacilli</taxon>
        <taxon>Lactobacillales</taxon>
        <taxon>Lactobacillaceae</taxon>
        <taxon>Weissella</taxon>
    </lineage>
</organism>
<keyword evidence="3" id="KW-0050">Antiport</keyword>
<name>A0A0R2FXV4_9LACO</name>
<keyword evidence="5 9" id="KW-0812">Transmembrane</keyword>
<keyword evidence="6 9" id="KW-1133">Transmembrane helix</keyword>
<proteinExistence type="inferred from homology"/>
<feature type="transmembrane region" description="Helical" evidence="9">
    <location>
        <begin position="20"/>
        <end position="41"/>
    </location>
</feature>
<evidence type="ECO:0000256" key="6">
    <source>
        <dbReference type="ARBA" id="ARBA00022989"/>
    </source>
</evidence>
<keyword evidence="12" id="KW-1185">Reference proteome</keyword>
<keyword evidence="2" id="KW-0813">Transport</keyword>
<dbReference type="PATRIC" id="fig|1123500.6.peg.44"/>
<dbReference type="EMBL" id="JQAX01000001">
    <property type="protein sequence ID" value="KRN33247.1"/>
    <property type="molecule type" value="Genomic_DNA"/>
</dbReference>
<sequence>MANNNQSHLKDNPQLTKRPAFWQAMLIMSALVLIFTISIIGYHLPPYIPLIAGISLVMAVGRLLGHSFSQLQANLLAGLQTGLAPLFLFLLIGMLIALWLATGVIPTMLVLGFKLANEQWFLPSALLVMALVGSMIGSAFTTIATIGTVLMGIGTTLGIAPDILAGAIISGAIFGDKSSPLSDSTNLAASIAQTDLFAHIKNMMWTTIPALAVSLVLFTWLGLGHQGIAHPAELRQLMALFKPSWWAVLPLGLLVLMAWRRIPAIPTLLVNVVVSAAAFLTQKGLPALNELLLNGYQSYSSQPVVAALLDRGGMLAMMPTVITIMLALALGGLLTEQGILQAVMLPLAKRLHSQAGVVTGAIISGIVANFMIGEQYLATIIPGQLWKADFDRLKLSRLALSRTLEDSGTVFNYLVPWGVAGSFAAQTLGVSVWHFMPFVFFAWLSPLFSLLAAWTGIGLKQATPSRRS</sequence>
<dbReference type="FunCoup" id="A0A0R2FXV4">
    <property type="interactions" value="6"/>
</dbReference>
<protein>
    <recommendedName>
        <fullName evidence="10">Na+/H+ antiporter NhaC-like C-terminal domain-containing protein</fullName>
    </recommendedName>
</protein>
<feature type="transmembrane region" description="Helical" evidence="9">
    <location>
        <begin position="157"/>
        <end position="175"/>
    </location>
</feature>
<comment type="similarity">
    <text evidence="8">Belongs to the NhaC Na(+)/H(+) (TC 2.A.35) antiporter family.</text>
</comment>
<dbReference type="GO" id="GO:0005886">
    <property type="term" value="C:plasma membrane"/>
    <property type="evidence" value="ECO:0007669"/>
    <property type="project" value="UniProtKB-SubCell"/>
</dbReference>
<feature type="transmembrane region" description="Helical" evidence="9">
    <location>
        <begin position="86"/>
        <end position="113"/>
    </location>
</feature>
<dbReference type="STRING" id="1123500.GCA_000420365_00457"/>
<dbReference type="RefSeq" id="WP_022791256.1">
    <property type="nucleotide sequence ID" value="NZ_ATUU01000001.1"/>
</dbReference>